<dbReference type="InterPro" id="IPR029044">
    <property type="entry name" value="Nucleotide-diphossugar_trans"/>
</dbReference>
<dbReference type="RefSeq" id="WP_181615981.1">
    <property type="nucleotide sequence ID" value="NZ_BAABAM010000010.1"/>
</dbReference>
<dbReference type="GO" id="GO:0047355">
    <property type="term" value="F:CDP-glycerol glycerophosphotransferase activity"/>
    <property type="evidence" value="ECO:0007669"/>
    <property type="project" value="UniProtKB-EC"/>
</dbReference>
<protein>
    <submittedName>
        <fullName evidence="9">CDP-glycerol glycerophosphotransferase</fullName>
        <ecNumber evidence="9">2.7.8.12</ecNumber>
    </submittedName>
</protein>
<dbReference type="InterPro" id="IPR043148">
    <property type="entry name" value="TagF_C"/>
</dbReference>
<gene>
    <name evidence="9" type="ORF">HNR30_008689</name>
</gene>
<dbReference type="Pfam" id="PF00535">
    <property type="entry name" value="Glycos_transf_2"/>
    <property type="match status" value="1"/>
</dbReference>
<dbReference type="GO" id="GO:0005886">
    <property type="term" value="C:plasma membrane"/>
    <property type="evidence" value="ECO:0007669"/>
    <property type="project" value="UniProtKB-SubCell"/>
</dbReference>
<evidence type="ECO:0000256" key="4">
    <source>
        <dbReference type="ARBA" id="ARBA00022679"/>
    </source>
</evidence>
<dbReference type="EMBL" id="JACDUR010000010">
    <property type="protein sequence ID" value="MBA2897293.1"/>
    <property type="molecule type" value="Genomic_DNA"/>
</dbReference>
<evidence type="ECO:0000256" key="7">
    <source>
        <dbReference type="SAM" id="MobiDB-lite"/>
    </source>
</evidence>
<dbReference type="AlphaFoldDB" id="A0A7W0HVK2"/>
<sequence length="890" mass="100459">MPDCSVVVIAHNDAARLPRAVRSVLDQSLRNLEVIIADDASTDGTEQVARQLMAEDNRVRYLRRKVNSGGCGAPRNDGIDAALSPYIMFLDSDDRLTRHACKSLLTEIERTGAEFVSGQISRFYEATGKQQRYYPSLFAPRRVVEGIEAEPELFVDSFTTNKLYDVAFLRSKALRFPEGVHFEDHVFAAELYSVATRFAVVPWVIYLWHRAADDSSISLSHHEMANVRQRIDAAFAADRILADHGLSHLVPERQHRFLRQDLPVYLHPIPSREEVWVKEFAAVVRPYLATVPQEVLDRTDPMVKVCAQLILDERVEDLTVAARSLTGPKAPPRQATQQNGRTYWGTSVGPGTDITALRLAELPYTASRLRHEVTDLATDGRRVTMTVRTYDPFGALPTGWKAFLQLGGTKVPIEPRHSGDGCYISEISFVPSKSGDPRIGFTRLADGRTTTDRLLIDPRAEPVRVGEVTVRPEGRSAFLRVHAPKPRPSLLRRTARKLLKRWSTPAMKLKVYKVLIRVVPRKKDLALFESDCGKGYTGSPRALYEELRRRGLPVAVVWSAARNKENFPKDAAIVRRSSWRYIWTMARAAYWVDSHGFPLDYPKPRGTRYLQTWHGQGIKSIGFDAPDLRADFAQPRDQWRDAIARWDALVSPGAEFERIFVTANRYAGPLLRYGTPRCDALVRGETPQGVRERLEIPPGKKVLLYAPTYRDAAKFSGRSVRVDLDLLAEELADEWVLVLRTHPVEKYKVPQRVRHFVRPAGSYPEINDLMLISDALLTDYSSVSSDYAVTGKPMLFYIDDWDDYRRNERGVYHDLPSIAPGPCLFTTEELVAALRDLPAVHRAHAQRYAAWRQLWCADERGNAAARVVDDFFAGPLAQPAVGGGFLWGTR</sequence>
<keyword evidence="6" id="KW-0472">Membrane</keyword>
<feature type="domain" description="Glycosyltransferase 2-like" evidence="8">
    <location>
        <begin position="5"/>
        <end position="139"/>
    </location>
</feature>
<dbReference type="SUPFAM" id="SSF53448">
    <property type="entry name" value="Nucleotide-diphospho-sugar transferases"/>
    <property type="match status" value="1"/>
</dbReference>
<evidence type="ECO:0000256" key="3">
    <source>
        <dbReference type="ARBA" id="ARBA00022475"/>
    </source>
</evidence>
<dbReference type="CDD" id="cd00761">
    <property type="entry name" value="Glyco_tranf_GTA_type"/>
    <property type="match status" value="1"/>
</dbReference>
<dbReference type="Gene3D" id="3.40.50.12580">
    <property type="match status" value="1"/>
</dbReference>
<dbReference type="Gene3D" id="3.90.550.10">
    <property type="entry name" value="Spore Coat Polysaccharide Biosynthesis Protein SpsA, Chain A"/>
    <property type="match status" value="1"/>
</dbReference>
<name>A0A7W0HVK2_9ACTN</name>
<feature type="compositionally biased region" description="Polar residues" evidence="7">
    <location>
        <begin position="334"/>
        <end position="345"/>
    </location>
</feature>
<evidence type="ECO:0000259" key="8">
    <source>
        <dbReference type="Pfam" id="PF00535"/>
    </source>
</evidence>
<evidence type="ECO:0000313" key="10">
    <source>
        <dbReference type="Proteomes" id="UP000530928"/>
    </source>
</evidence>
<dbReference type="InterPro" id="IPR051612">
    <property type="entry name" value="Teichoic_Acid_Biosynth"/>
</dbReference>
<evidence type="ECO:0000256" key="6">
    <source>
        <dbReference type="ARBA" id="ARBA00023136"/>
    </source>
</evidence>
<evidence type="ECO:0000256" key="5">
    <source>
        <dbReference type="ARBA" id="ARBA00022944"/>
    </source>
</evidence>
<evidence type="ECO:0000256" key="2">
    <source>
        <dbReference type="ARBA" id="ARBA00010488"/>
    </source>
</evidence>
<comment type="similarity">
    <text evidence="2">Belongs to the CDP-glycerol glycerophosphotransferase family.</text>
</comment>
<dbReference type="InterPro" id="IPR007554">
    <property type="entry name" value="Glycerophosphate_synth"/>
</dbReference>
<accession>A0A7W0HVK2</accession>
<dbReference type="Pfam" id="PF04464">
    <property type="entry name" value="Glyphos_transf"/>
    <property type="match status" value="1"/>
</dbReference>
<keyword evidence="4 9" id="KW-0808">Transferase</keyword>
<comment type="caution">
    <text evidence="9">The sequence shown here is derived from an EMBL/GenBank/DDBJ whole genome shotgun (WGS) entry which is preliminary data.</text>
</comment>
<dbReference type="PANTHER" id="PTHR37316:SF3">
    <property type="entry name" value="TEICHOIC ACID GLYCEROL-PHOSPHATE TRANSFERASE"/>
    <property type="match status" value="1"/>
</dbReference>
<keyword evidence="5" id="KW-0777">Teichoic acid biosynthesis</keyword>
<dbReference type="EC" id="2.7.8.12" evidence="9"/>
<comment type="subcellular location">
    <subcellularLocation>
        <location evidence="1">Cell membrane</location>
        <topology evidence="1">Peripheral membrane protein</topology>
    </subcellularLocation>
</comment>
<feature type="region of interest" description="Disordered" evidence="7">
    <location>
        <begin position="326"/>
        <end position="345"/>
    </location>
</feature>
<dbReference type="InterPro" id="IPR043149">
    <property type="entry name" value="TagF_N"/>
</dbReference>
<organism evidence="9 10">
    <name type="scientific">Nonomuraea soli</name>
    <dbReference type="NCBI Taxonomy" id="1032476"/>
    <lineage>
        <taxon>Bacteria</taxon>
        <taxon>Bacillati</taxon>
        <taxon>Actinomycetota</taxon>
        <taxon>Actinomycetes</taxon>
        <taxon>Streptosporangiales</taxon>
        <taxon>Streptosporangiaceae</taxon>
        <taxon>Nonomuraea</taxon>
    </lineage>
</organism>
<keyword evidence="10" id="KW-1185">Reference proteome</keyword>
<keyword evidence="3" id="KW-1003">Cell membrane</keyword>
<evidence type="ECO:0000256" key="1">
    <source>
        <dbReference type="ARBA" id="ARBA00004202"/>
    </source>
</evidence>
<reference evidence="9 10" key="1">
    <citation type="submission" date="2020-07" db="EMBL/GenBank/DDBJ databases">
        <title>Genomic Encyclopedia of Type Strains, Phase IV (KMG-IV): sequencing the most valuable type-strain genomes for metagenomic binning, comparative biology and taxonomic classification.</title>
        <authorList>
            <person name="Goeker M."/>
        </authorList>
    </citation>
    <scope>NUCLEOTIDE SEQUENCE [LARGE SCALE GENOMIC DNA]</scope>
    <source>
        <strain evidence="9 10">DSM 45533</strain>
    </source>
</reference>
<evidence type="ECO:0000313" key="9">
    <source>
        <dbReference type="EMBL" id="MBA2897293.1"/>
    </source>
</evidence>
<dbReference type="Gene3D" id="3.40.50.11820">
    <property type="match status" value="1"/>
</dbReference>
<dbReference type="PANTHER" id="PTHR37316">
    <property type="entry name" value="TEICHOIC ACID GLYCEROL-PHOSPHATE PRIMASE"/>
    <property type="match status" value="1"/>
</dbReference>
<dbReference type="Proteomes" id="UP000530928">
    <property type="component" value="Unassembled WGS sequence"/>
</dbReference>
<dbReference type="SUPFAM" id="SSF53756">
    <property type="entry name" value="UDP-Glycosyltransferase/glycogen phosphorylase"/>
    <property type="match status" value="1"/>
</dbReference>
<proteinExistence type="inferred from homology"/>
<dbReference type="InterPro" id="IPR001173">
    <property type="entry name" value="Glyco_trans_2-like"/>
</dbReference>
<dbReference type="GO" id="GO:0019350">
    <property type="term" value="P:teichoic acid biosynthetic process"/>
    <property type="evidence" value="ECO:0007669"/>
    <property type="project" value="UniProtKB-KW"/>
</dbReference>